<dbReference type="KEGG" id="api:103309323"/>
<dbReference type="InterPro" id="IPR006652">
    <property type="entry name" value="Kelch_1"/>
</dbReference>
<evidence type="ECO:0000256" key="1">
    <source>
        <dbReference type="ARBA" id="ARBA00022441"/>
    </source>
</evidence>
<dbReference type="RefSeq" id="XP_029342934.1">
    <property type="nucleotide sequence ID" value="XM_029487074.1"/>
</dbReference>
<dbReference type="InterPro" id="IPR015915">
    <property type="entry name" value="Kelch-typ_b-propeller"/>
</dbReference>
<proteinExistence type="predicted"/>
<dbReference type="GeneID" id="103309323"/>
<reference evidence="4" key="1">
    <citation type="submission" date="2010-06" db="EMBL/GenBank/DDBJ databases">
        <authorList>
            <person name="Jiang H."/>
            <person name="Abraham K."/>
            <person name="Ali S."/>
            <person name="Alsbrooks S.L."/>
            <person name="Anim B.N."/>
            <person name="Anosike U.S."/>
            <person name="Attaway T."/>
            <person name="Bandaranaike D.P."/>
            <person name="Battles P.K."/>
            <person name="Bell S.N."/>
            <person name="Bell A.V."/>
            <person name="Beltran B."/>
            <person name="Bickham C."/>
            <person name="Bustamante Y."/>
            <person name="Caleb T."/>
            <person name="Canada A."/>
            <person name="Cardenas V."/>
            <person name="Carter K."/>
            <person name="Chacko J."/>
            <person name="Chandrabose M.N."/>
            <person name="Chavez D."/>
            <person name="Chavez A."/>
            <person name="Chen L."/>
            <person name="Chu H.-S."/>
            <person name="Claassen K.J."/>
            <person name="Cockrell R."/>
            <person name="Collins M."/>
            <person name="Cooper J.A."/>
            <person name="Cree A."/>
            <person name="Curry S.M."/>
            <person name="Da Y."/>
            <person name="Dao M.D."/>
            <person name="Das B."/>
            <person name="Davila M.-L."/>
            <person name="Davy-Carroll L."/>
            <person name="Denson S."/>
            <person name="Dinh H."/>
            <person name="Ebong V.E."/>
            <person name="Edwards J.R."/>
            <person name="Egan A."/>
            <person name="El-Daye J."/>
            <person name="Escobedo L."/>
            <person name="Fernandez S."/>
            <person name="Fernando P.R."/>
            <person name="Flagg N."/>
            <person name="Forbes L.D."/>
            <person name="Fowler R.G."/>
            <person name="Fu Q."/>
            <person name="Gabisi R.A."/>
            <person name="Ganer J."/>
            <person name="Garbino Pronczuk A."/>
            <person name="Garcia R.M."/>
            <person name="Garner T."/>
            <person name="Garrett T.E."/>
            <person name="Gonzalez D.A."/>
            <person name="Hamid H."/>
            <person name="Hawkins E.S."/>
            <person name="Hirani K."/>
            <person name="Hogues M.E."/>
            <person name="Hollins B."/>
            <person name="Hsiao C.-H."/>
            <person name="Jabil R."/>
            <person name="James M.L."/>
            <person name="Jhangiani S.N."/>
            <person name="Johnson B."/>
            <person name="Johnson Q."/>
            <person name="Joshi V."/>
            <person name="Kalu J.B."/>
            <person name="Kam C."/>
            <person name="Kashfia A."/>
            <person name="Keebler J."/>
            <person name="Kisamo H."/>
            <person name="Kovar C.L."/>
            <person name="Lago L.A."/>
            <person name="Lai C.-Y."/>
            <person name="Laidlaw J."/>
            <person name="Lara F."/>
            <person name="Le T.-K."/>
            <person name="Lee S.L."/>
            <person name="Legall F.H."/>
            <person name="Lemon S.J."/>
            <person name="Lewis L.R."/>
            <person name="Li B."/>
            <person name="Liu Y."/>
            <person name="Liu Y.-S."/>
            <person name="Lopez J."/>
            <person name="Lozado R.J."/>
            <person name="Lu J."/>
            <person name="Madu R.C."/>
            <person name="Maheshwari M."/>
            <person name="Maheshwari R."/>
            <person name="Malloy K."/>
            <person name="Martinez E."/>
            <person name="Mathew T."/>
            <person name="Mercado I.C."/>
            <person name="Mercado C."/>
            <person name="Meyer B."/>
            <person name="Montgomery K."/>
            <person name="Morgan M.B."/>
            <person name="Munidasa M."/>
            <person name="Nazareth L.V."/>
            <person name="Nelson J."/>
            <person name="Ng B.M."/>
            <person name="Nguyen N.B."/>
            <person name="Nguyen P.Q."/>
            <person name="Nguyen T."/>
            <person name="Obregon M."/>
            <person name="Okwuonu G.O."/>
            <person name="Onwere C.G."/>
            <person name="Orozco G."/>
            <person name="Parra A."/>
            <person name="Patel S."/>
            <person name="Patil S."/>
            <person name="Perez A."/>
            <person name="Perez Y."/>
            <person name="Pham C."/>
            <person name="Primus E.L."/>
            <person name="Pu L.-L."/>
            <person name="Puazo M."/>
            <person name="Qin X."/>
            <person name="Quiroz J.B."/>
            <person name="Reese J."/>
            <person name="Richards S."/>
            <person name="Rives C.M."/>
            <person name="Robberts R."/>
            <person name="Ruiz S.J."/>
            <person name="Ruiz M.J."/>
            <person name="Santibanez J."/>
            <person name="Schneider B.W."/>
            <person name="Sisson I."/>
            <person name="Smith M."/>
            <person name="Sodergren E."/>
            <person name="Song X.-Z."/>
            <person name="Song B.B."/>
            <person name="Summersgill H."/>
            <person name="Thelus R."/>
            <person name="Thornton R.D."/>
            <person name="Trejos Z.Y."/>
            <person name="Usmani K."/>
            <person name="Vattathil S."/>
            <person name="Villasana D."/>
            <person name="Walker D.L."/>
            <person name="Wang S."/>
            <person name="Wang K."/>
            <person name="White C.S."/>
            <person name="Williams A.C."/>
            <person name="Williamson J."/>
            <person name="Wilson K."/>
            <person name="Woghiren I.O."/>
            <person name="Woodworth J.R."/>
            <person name="Worley K.C."/>
            <person name="Wright R.A."/>
            <person name="Wu W."/>
            <person name="Young L."/>
            <person name="Zhang L."/>
            <person name="Zhang J."/>
            <person name="Zhu Y."/>
            <person name="Muzny D.M."/>
            <person name="Weinstock G."/>
            <person name="Gibbs R.A."/>
        </authorList>
    </citation>
    <scope>NUCLEOTIDE SEQUENCE [LARGE SCALE GENOMIC DNA]</scope>
    <source>
        <strain evidence="4">LSR1</strain>
    </source>
</reference>
<protein>
    <submittedName>
        <fullName evidence="3">Uncharacterized protein</fullName>
    </submittedName>
</protein>
<name>A0A8R2JNU1_ACYPI</name>
<keyword evidence="1" id="KW-0880">Kelch repeat</keyword>
<dbReference type="Gene3D" id="2.120.10.80">
    <property type="entry name" value="Kelch-type beta propeller"/>
    <property type="match status" value="1"/>
</dbReference>
<dbReference type="PANTHER" id="PTHR24412:SF466">
    <property type="entry name" value="RING CANAL KELCH PROTEIN"/>
    <property type="match status" value="1"/>
</dbReference>
<evidence type="ECO:0000313" key="3">
    <source>
        <dbReference type="EnsemblMetazoa" id="XP_029342934.1"/>
    </source>
</evidence>
<dbReference type="PANTHER" id="PTHR24412">
    <property type="entry name" value="KELCH PROTEIN"/>
    <property type="match status" value="1"/>
</dbReference>
<dbReference type="Proteomes" id="UP000007819">
    <property type="component" value="Chromosome A1"/>
</dbReference>
<dbReference type="PRINTS" id="PR00501">
    <property type="entry name" value="KELCHREPEAT"/>
</dbReference>
<reference evidence="3" key="2">
    <citation type="submission" date="2022-06" db="UniProtKB">
        <authorList>
            <consortium name="EnsemblMetazoa"/>
        </authorList>
    </citation>
    <scope>IDENTIFICATION</scope>
</reference>
<keyword evidence="2" id="KW-0677">Repeat</keyword>
<dbReference type="AlphaFoldDB" id="A0A8R2JNU1"/>
<dbReference type="OrthoDB" id="45365at2759"/>
<organism evidence="3 4">
    <name type="scientific">Acyrthosiphon pisum</name>
    <name type="common">Pea aphid</name>
    <dbReference type="NCBI Taxonomy" id="7029"/>
    <lineage>
        <taxon>Eukaryota</taxon>
        <taxon>Metazoa</taxon>
        <taxon>Ecdysozoa</taxon>
        <taxon>Arthropoda</taxon>
        <taxon>Hexapoda</taxon>
        <taxon>Insecta</taxon>
        <taxon>Pterygota</taxon>
        <taxon>Neoptera</taxon>
        <taxon>Paraneoptera</taxon>
        <taxon>Hemiptera</taxon>
        <taxon>Sternorrhyncha</taxon>
        <taxon>Aphidomorpha</taxon>
        <taxon>Aphidoidea</taxon>
        <taxon>Aphididae</taxon>
        <taxon>Macrosiphini</taxon>
        <taxon>Acyrthosiphon</taxon>
    </lineage>
</organism>
<dbReference type="SUPFAM" id="SSF117281">
    <property type="entry name" value="Kelch motif"/>
    <property type="match status" value="1"/>
</dbReference>
<keyword evidence="4" id="KW-1185">Reference proteome</keyword>
<evidence type="ECO:0000313" key="4">
    <source>
        <dbReference type="Proteomes" id="UP000007819"/>
    </source>
</evidence>
<dbReference type="EnsemblMetazoa" id="XM_029487074.1">
    <property type="protein sequence ID" value="XP_029342934.1"/>
    <property type="gene ID" value="LOC103309323"/>
</dbReference>
<dbReference type="Pfam" id="PF01344">
    <property type="entry name" value="Kelch_1"/>
    <property type="match status" value="2"/>
</dbReference>
<accession>A0A8R2JNU1</accession>
<evidence type="ECO:0000256" key="2">
    <source>
        <dbReference type="ARBA" id="ARBA00022737"/>
    </source>
</evidence>
<dbReference type="SMART" id="SM00612">
    <property type="entry name" value="Kelch"/>
    <property type="match status" value="2"/>
</dbReference>
<sequence>MRVQRSEVGVGVLDDVLYAVGGWDDTQVWSSVEAYRPSTGVWSTIPDMHSSRIGAGVAVLGGLLYVIDGGDGFNFLDSVESYNPKTLKWTMLTASMNVSRAFAGAVAIDMARYFKTC</sequence>